<evidence type="ECO:0000256" key="5">
    <source>
        <dbReference type="ARBA" id="ARBA00022679"/>
    </source>
</evidence>
<keyword evidence="4" id="KW-0597">Phosphoprotein</keyword>
<dbReference type="GO" id="GO:0000156">
    <property type="term" value="F:phosphorelay response regulator activity"/>
    <property type="evidence" value="ECO:0007669"/>
    <property type="project" value="TreeGrafter"/>
</dbReference>
<dbReference type="InterPro" id="IPR036097">
    <property type="entry name" value="HisK_dim/P_sf"/>
</dbReference>
<dbReference type="InterPro" id="IPR003594">
    <property type="entry name" value="HATPase_dom"/>
</dbReference>
<dbReference type="InterPro" id="IPR003661">
    <property type="entry name" value="HisK_dim/P_dom"/>
</dbReference>
<comment type="subcellular location">
    <subcellularLocation>
        <location evidence="2">Cell membrane</location>
    </subcellularLocation>
</comment>
<feature type="domain" description="PAC" evidence="13">
    <location>
        <begin position="204"/>
        <end position="256"/>
    </location>
</feature>
<dbReference type="PROSITE" id="PS50113">
    <property type="entry name" value="PAC"/>
    <property type="match status" value="3"/>
</dbReference>
<dbReference type="FunFam" id="3.30.565.10:FF:000006">
    <property type="entry name" value="Sensor histidine kinase WalK"/>
    <property type="match status" value="1"/>
</dbReference>
<dbReference type="EC" id="2.7.13.3" evidence="3"/>
<feature type="domain" description="Histidine kinase" evidence="11">
    <location>
        <begin position="420"/>
        <end position="634"/>
    </location>
</feature>
<dbReference type="GO" id="GO:0030295">
    <property type="term" value="F:protein kinase activator activity"/>
    <property type="evidence" value="ECO:0007669"/>
    <property type="project" value="TreeGrafter"/>
</dbReference>
<feature type="domain" description="PAS" evidence="12">
    <location>
        <begin position="130"/>
        <end position="184"/>
    </location>
</feature>
<name>A0A1Q8CAG6_9PSEU</name>
<dbReference type="InterPro" id="IPR013656">
    <property type="entry name" value="PAS_4"/>
</dbReference>
<keyword evidence="15" id="KW-1185">Reference proteome</keyword>
<dbReference type="PANTHER" id="PTHR42878:SF15">
    <property type="entry name" value="BACTERIOPHYTOCHROME"/>
    <property type="match status" value="1"/>
</dbReference>
<evidence type="ECO:0000256" key="10">
    <source>
        <dbReference type="SAM" id="Coils"/>
    </source>
</evidence>
<evidence type="ECO:0000259" key="13">
    <source>
        <dbReference type="PROSITE" id="PS50113"/>
    </source>
</evidence>
<keyword evidence="8" id="KW-0472">Membrane</keyword>
<keyword evidence="6" id="KW-0418">Kinase</keyword>
<evidence type="ECO:0000313" key="15">
    <source>
        <dbReference type="Proteomes" id="UP000185596"/>
    </source>
</evidence>
<comment type="caution">
    <text evidence="14">The sequence shown here is derived from an EMBL/GenBank/DDBJ whole genome shotgun (WGS) entry which is preliminary data.</text>
</comment>
<dbReference type="SMART" id="SM00387">
    <property type="entry name" value="HATPase_c"/>
    <property type="match status" value="1"/>
</dbReference>
<dbReference type="InterPro" id="IPR000014">
    <property type="entry name" value="PAS"/>
</dbReference>
<dbReference type="CDD" id="cd00130">
    <property type="entry name" value="PAS"/>
    <property type="match status" value="3"/>
</dbReference>
<dbReference type="Pfam" id="PF02518">
    <property type="entry name" value="HATPase_c"/>
    <property type="match status" value="1"/>
</dbReference>
<dbReference type="SMART" id="SM00388">
    <property type="entry name" value="HisKA"/>
    <property type="match status" value="1"/>
</dbReference>
<evidence type="ECO:0000256" key="2">
    <source>
        <dbReference type="ARBA" id="ARBA00004236"/>
    </source>
</evidence>
<dbReference type="SMART" id="SM00086">
    <property type="entry name" value="PAC"/>
    <property type="match status" value="3"/>
</dbReference>
<keyword evidence="10" id="KW-0175">Coiled coil</keyword>
<evidence type="ECO:0000256" key="9">
    <source>
        <dbReference type="ARBA" id="ARBA00039401"/>
    </source>
</evidence>
<dbReference type="InterPro" id="IPR001610">
    <property type="entry name" value="PAC"/>
</dbReference>
<dbReference type="InterPro" id="IPR036890">
    <property type="entry name" value="HATPase_C_sf"/>
</dbReference>
<dbReference type="GO" id="GO:0000155">
    <property type="term" value="F:phosphorelay sensor kinase activity"/>
    <property type="evidence" value="ECO:0007669"/>
    <property type="project" value="InterPro"/>
</dbReference>
<dbReference type="Pfam" id="PF08448">
    <property type="entry name" value="PAS_4"/>
    <property type="match status" value="1"/>
</dbReference>
<evidence type="ECO:0000256" key="6">
    <source>
        <dbReference type="ARBA" id="ARBA00022777"/>
    </source>
</evidence>
<keyword evidence="5" id="KW-0808">Transferase</keyword>
<dbReference type="Gene3D" id="3.30.450.20">
    <property type="entry name" value="PAS domain"/>
    <property type="match status" value="3"/>
</dbReference>
<dbReference type="AlphaFoldDB" id="A0A1Q8CAG6"/>
<evidence type="ECO:0000259" key="11">
    <source>
        <dbReference type="PROSITE" id="PS50109"/>
    </source>
</evidence>
<dbReference type="Proteomes" id="UP000185596">
    <property type="component" value="Unassembled WGS sequence"/>
</dbReference>
<dbReference type="SUPFAM" id="SSF55785">
    <property type="entry name" value="PYP-like sensor domain (PAS domain)"/>
    <property type="match status" value="3"/>
</dbReference>
<dbReference type="Gene3D" id="1.10.287.130">
    <property type="match status" value="1"/>
</dbReference>
<dbReference type="SUPFAM" id="SSF55874">
    <property type="entry name" value="ATPase domain of HSP90 chaperone/DNA topoisomerase II/histidine kinase"/>
    <property type="match status" value="1"/>
</dbReference>
<dbReference type="CDD" id="cd00082">
    <property type="entry name" value="HisKA"/>
    <property type="match status" value="1"/>
</dbReference>
<dbReference type="SMART" id="SM00091">
    <property type="entry name" value="PAS"/>
    <property type="match status" value="3"/>
</dbReference>
<feature type="domain" description="PAC" evidence="13">
    <location>
        <begin position="78"/>
        <end position="129"/>
    </location>
</feature>
<dbReference type="InterPro" id="IPR050351">
    <property type="entry name" value="BphY/WalK/GraS-like"/>
</dbReference>
<organism evidence="14 15">
    <name type="scientific">Actinophytocola xanthii</name>
    <dbReference type="NCBI Taxonomy" id="1912961"/>
    <lineage>
        <taxon>Bacteria</taxon>
        <taxon>Bacillati</taxon>
        <taxon>Actinomycetota</taxon>
        <taxon>Actinomycetes</taxon>
        <taxon>Pseudonocardiales</taxon>
        <taxon>Pseudonocardiaceae</taxon>
    </lineage>
</organism>
<feature type="domain" description="PAC" evidence="13">
    <location>
        <begin position="327"/>
        <end position="377"/>
    </location>
</feature>
<evidence type="ECO:0000256" key="3">
    <source>
        <dbReference type="ARBA" id="ARBA00012438"/>
    </source>
</evidence>
<protein>
    <recommendedName>
        <fullName evidence="9">Sensor-like histidine kinase SenX3</fullName>
        <ecNumber evidence="3">2.7.13.3</ecNumber>
    </recommendedName>
</protein>
<dbReference type="EMBL" id="MSIE01000068">
    <property type="protein sequence ID" value="OLF11330.1"/>
    <property type="molecule type" value="Genomic_DNA"/>
</dbReference>
<dbReference type="Gene3D" id="3.30.565.10">
    <property type="entry name" value="Histidine kinase-like ATPase, C-terminal domain"/>
    <property type="match status" value="1"/>
</dbReference>
<accession>A0A1Q8CAG6</accession>
<evidence type="ECO:0000256" key="7">
    <source>
        <dbReference type="ARBA" id="ARBA00023012"/>
    </source>
</evidence>
<dbReference type="InterPro" id="IPR000700">
    <property type="entry name" value="PAS-assoc_C"/>
</dbReference>
<dbReference type="PROSITE" id="PS50112">
    <property type="entry name" value="PAS"/>
    <property type="match status" value="3"/>
</dbReference>
<gene>
    <name evidence="14" type="ORF">BU204_30410</name>
</gene>
<evidence type="ECO:0000313" key="14">
    <source>
        <dbReference type="EMBL" id="OLF11330.1"/>
    </source>
</evidence>
<proteinExistence type="predicted"/>
<comment type="catalytic activity">
    <reaction evidence="1">
        <text>ATP + protein L-histidine = ADP + protein N-phospho-L-histidine.</text>
        <dbReference type="EC" id="2.7.13.3"/>
    </reaction>
</comment>
<dbReference type="PRINTS" id="PR00344">
    <property type="entry name" value="BCTRLSENSOR"/>
</dbReference>
<dbReference type="PROSITE" id="PS50109">
    <property type="entry name" value="HIS_KIN"/>
    <property type="match status" value="1"/>
</dbReference>
<dbReference type="GO" id="GO:0005886">
    <property type="term" value="C:plasma membrane"/>
    <property type="evidence" value="ECO:0007669"/>
    <property type="project" value="UniProtKB-SubCell"/>
</dbReference>
<dbReference type="InterPro" id="IPR004358">
    <property type="entry name" value="Sig_transdc_His_kin-like_C"/>
</dbReference>
<feature type="domain" description="PAS" evidence="12">
    <location>
        <begin position="250"/>
        <end position="302"/>
    </location>
</feature>
<dbReference type="NCBIfam" id="TIGR00229">
    <property type="entry name" value="sensory_box"/>
    <property type="match status" value="3"/>
</dbReference>
<dbReference type="SUPFAM" id="SSF47384">
    <property type="entry name" value="Homodimeric domain of signal transducing histidine kinase"/>
    <property type="match status" value="1"/>
</dbReference>
<reference evidence="14 15" key="1">
    <citation type="submission" date="2016-12" db="EMBL/GenBank/DDBJ databases">
        <title>The draft genome sequence of Actinophytocola sp. 11-183.</title>
        <authorList>
            <person name="Wang W."/>
            <person name="Yuan L."/>
        </authorList>
    </citation>
    <scope>NUCLEOTIDE SEQUENCE [LARGE SCALE GENOMIC DNA]</scope>
    <source>
        <strain evidence="14 15">11-183</strain>
    </source>
</reference>
<dbReference type="Pfam" id="PF13426">
    <property type="entry name" value="PAS_9"/>
    <property type="match status" value="2"/>
</dbReference>
<feature type="domain" description="PAS" evidence="12">
    <location>
        <begin position="13"/>
        <end position="73"/>
    </location>
</feature>
<dbReference type="InterPro" id="IPR005467">
    <property type="entry name" value="His_kinase_dom"/>
</dbReference>
<dbReference type="Pfam" id="PF00512">
    <property type="entry name" value="HisKA"/>
    <property type="match status" value="1"/>
</dbReference>
<evidence type="ECO:0000259" key="12">
    <source>
        <dbReference type="PROSITE" id="PS50112"/>
    </source>
</evidence>
<sequence length="636" mass="70280">MLPIGIDMSDNDLLDILHDAVLKRDADGRLTYVNQGAVELYRRRPEELLGQVVHDVLGTTFPVSREEVQRQLETTGQWCGELVHHRPDGTPIVVSSRQVARREGGRVVSVVEINDDITERRIAENDLRVAEKQLWLILNGTEDYAINILAPDGRVMNWSASAERLTGYSEAEAIGRPYASLFAPVAAEDGGFDEVLAAAWCGPMQLAGEVRRKDGGCFSALGTVTPVHDADGGVSNFVTIIHDESERENAEAKFRGLLDSAPDAMIGVDPDGRMVFANLQAEALFGYSRAELIGQRMEMLLPLHIRKRHAHHRESFAAHPRTRPMGAGLELSARHREGTEFPVEVSLSTLVTKEGRIVSAAIRDITGRRRAHREIEALNTDLREANNELESRVDERTAALTAQAAVLKATNDELETFSYSVSHDLRAPLRAIDGFAKVLERTAVDALDEEGRRYLGKIRAGAKQMGQLIDGLLAFSNLQRQALVRTSVDLAALARTIWEELAPERDGREVDLTVADLPLAEADPRLLRHVFGNLLGNAIKYSRMRSPARVEVGATREHGVPVYFVRDNGVGFDMRYADKLFQVFQRMHRAEDFEGTGIGLALVARIVHRHGGKIWADAEPGRGATFFFTLGPDVPG</sequence>
<dbReference type="PANTHER" id="PTHR42878">
    <property type="entry name" value="TWO-COMPONENT HISTIDINE KINASE"/>
    <property type="match status" value="1"/>
</dbReference>
<evidence type="ECO:0000256" key="8">
    <source>
        <dbReference type="ARBA" id="ARBA00023136"/>
    </source>
</evidence>
<evidence type="ECO:0000256" key="4">
    <source>
        <dbReference type="ARBA" id="ARBA00022553"/>
    </source>
</evidence>
<keyword evidence="7" id="KW-0902">Two-component regulatory system</keyword>
<dbReference type="InterPro" id="IPR035965">
    <property type="entry name" value="PAS-like_dom_sf"/>
</dbReference>
<feature type="coiled-coil region" evidence="10">
    <location>
        <begin position="368"/>
        <end position="399"/>
    </location>
</feature>
<evidence type="ECO:0000256" key="1">
    <source>
        <dbReference type="ARBA" id="ARBA00000085"/>
    </source>
</evidence>
<dbReference type="STRING" id="1912961.BU204_30410"/>
<dbReference type="GO" id="GO:0007234">
    <property type="term" value="P:osmosensory signaling via phosphorelay pathway"/>
    <property type="evidence" value="ECO:0007669"/>
    <property type="project" value="TreeGrafter"/>
</dbReference>